<feature type="transmembrane region" description="Helical" evidence="5">
    <location>
        <begin position="681"/>
        <end position="700"/>
    </location>
</feature>
<evidence type="ECO:0000256" key="4">
    <source>
        <dbReference type="ARBA" id="ARBA00023136"/>
    </source>
</evidence>
<dbReference type="PANTHER" id="PTHR43077:SF5">
    <property type="entry name" value="PHAGE INFECTION PROTEIN"/>
    <property type="match status" value="1"/>
</dbReference>
<feature type="transmembrane region" description="Helical" evidence="5">
    <location>
        <begin position="735"/>
        <end position="759"/>
    </location>
</feature>
<dbReference type="OrthoDB" id="9811483at2"/>
<feature type="domain" description="ABC-2 type transporter transmembrane" evidence="6">
    <location>
        <begin position="563"/>
        <end position="755"/>
    </location>
</feature>
<feature type="domain" description="ABC-2 type transporter transmembrane" evidence="6">
    <location>
        <begin position="47"/>
        <end position="190"/>
    </location>
</feature>
<evidence type="ECO:0000313" key="7">
    <source>
        <dbReference type="EMBL" id="PLR86393.1"/>
    </source>
</evidence>
<dbReference type="NCBIfam" id="TIGR03057">
    <property type="entry name" value="xxxLxxG_by_4"/>
    <property type="match status" value="2"/>
</dbReference>
<proteinExistence type="predicted"/>
<dbReference type="EMBL" id="PGVD01000021">
    <property type="protein sequence ID" value="PLR98626.1"/>
    <property type="molecule type" value="Genomic_DNA"/>
</dbReference>
<evidence type="ECO:0000256" key="2">
    <source>
        <dbReference type="ARBA" id="ARBA00022692"/>
    </source>
</evidence>
<feature type="transmembrane region" description="Helical" evidence="5">
    <location>
        <begin position="584"/>
        <end position="603"/>
    </location>
</feature>
<dbReference type="InterPro" id="IPR017501">
    <property type="entry name" value="Phage_infect_YhgE_C"/>
</dbReference>
<gene>
    <name evidence="7" type="ORF">CU635_02020</name>
    <name evidence="8" type="ORF">CVD25_07865</name>
</gene>
<organism evidence="7 9">
    <name type="scientific">Bacillus canaveralius</name>
    <dbReference type="NCBI Taxonomy" id="1403243"/>
    <lineage>
        <taxon>Bacteria</taxon>
        <taxon>Bacillati</taxon>
        <taxon>Bacillota</taxon>
        <taxon>Bacilli</taxon>
        <taxon>Bacillales</taxon>
        <taxon>Bacillaceae</taxon>
        <taxon>Bacillus</taxon>
    </lineage>
</organism>
<protein>
    <submittedName>
        <fullName evidence="7">YhgE/Pip domain-containing protein</fullName>
    </submittedName>
</protein>
<name>A0A2N5GS69_9BACI</name>
<evidence type="ECO:0000259" key="6">
    <source>
        <dbReference type="Pfam" id="PF12698"/>
    </source>
</evidence>
<evidence type="ECO:0000313" key="9">
    <source>
        <dbReference type="Proteomes" id="UP000234951"/>
    </source>
</evidence>
<dbReference type="InterPro" id="IPR051328">
    <property type="entry name" value="T7SS_ABC-Transporter"/>
</dbReference>
<dbReference type="InterPro" id="IPR017500">
    <property type="entry name" value="Phage_infect_YhgE_N"/>
</dbReference>
<dbReference type="Proteomes" id="UP000235114">
    <property type="component" value="Unassembled WGS sequence"/>
</dbReference>
<evidence type="ECO:0000313" key="8">
    <source>
        <dbReference type="EMBL" id="PLR98626.1"/>
    </source>
</evidence>
<comment type="subcellular location">
    <subcellularLocation>
        <location evidence="1">Membrane</location>
        <topology evidence="1">Multi-pass membrane protein</topology>
    </subcellularLocation>
</comment>
<dbReference type="PANTHER" id="PTHR43077">
    <property type="entry name" value="TRANSPORT PERMEASE YVFS-RELATED"/>
    <property type="match status" value="1"/>
</dbReference>
<evidence type="ECO:0000256" key="1">
    <source>
        <dbReference type="ARBA" id="ARBA00004141"/>
    </source>
</evidence>
<dbReference type="Pfam" id="PF12698">
    <property type="entry name" value="ABC2_membrane_3"/>
    <property type="match status" value="2"/>
</dbReference>
<dbReference type="Gene3D" id="1.10.287.950">
    <property type="entry name" value="Methyl-accepting chemotaxis protein"/>
    <property type="match status" value="1"/>
</dbReference>
<feature type="transmembrane region" description="Helical" evidence="5">
    <location>
        <begin position="624"/>
        <end position="645"/>
    </location>
</feature>
<evidence type="ECO:0000256" key="3">
    <source>
        <dbReference type="ARBA" id="ARBA00022989"/>
    </source>
</evidence>
<dbReference type="AlphaFoldDB" id="A0A2N5GS69"/>
<sequence>MINTKVNASSFILCTKPYLEVLWMNVFNLLSVEFAKLAANKALLFSIIAALLVPVAYGGILLSADWGPYDNLSNLPVAVVNNDKGAMSEDEPINVGRELVANLKKGKQLGWKFVDSAKAMKGLQNNDFYIVIVIPEDFSQRVTTVLDPNPKKLELEYIQNEGLNFLASQVTRTATERIREQLANTITEQYVTSVMGEVADGFEKAADGSAQLADGTTQLHDGTTELQQSVTEKSPDIARLADGANQLKGGTGQLVNSLSSKQADITKLANGTKELKNGTSRLLKGLHDKSGDISRLSNGAKELHNGMVSLKGGTSQILAGLQRAEAGSTKLRAGIEGRLVPGSAKVTDGAVRLADGAVQLEAGIKEYQNFNVTTKLDPNYQKIVEGAEKILAGAISVRDGSTQISNGLASTAAPGAVDLNEGIKKLLAGQIQVDDGAAKLEAGAKQIADGNAAVNNGWSELTNGVTALDKGAGQISDGNAKVDEGWKALTTGASKINNGMGQVSNGTTSVNEGWGKLADGTTKLNDGAGKVNDGTQQLASGLKDGAEKTGRLKTGEENAGMFAAPVELVSDKINGYEYYRDSTAPYILTLGLFSGILIMSMFIDFKRPPFVSSVRWFAVKFMHLGSLAIVQAILLLSVVLLGLKLHVTNPIGLIVFALIASVTFSAIVLFLAAFGGNIGRFIALVFIILQLSITGANLPIDMLPETYRNVSAYLPFTYSIAGFKSVISLNSFGSALVNAGMLLIFLVIFGLLSWVAIFIKKKYQQQDSDMAAETVV</sequence>
<dbReference type="Gene3D" id="3.40.1710.10">
    <property type="entry name" value="abc type-2 transporter like domain"/>
    <property type="match status" value="1"/>
</dbReference>
<dbReference type="Proteomes" id="UP000234951">
    <property type="component" value="Unassembled WGS sequence"/>
</dbReference>
<dbReference type="EMBL" id="PGVA01000003">
    <property type="protein sequence ID" value="PLR86393.1"/>
    <property type="molecule type" value="Genomic_DNA"/>
</dbReference>
<keyword evidence="3 5" id="KW-1133">Transmembrane helix</keyword>
<reference evidence="7 9" key="1">
    <citation type="submission" date="2017-11" db="EMBL/GenBank/DDBJ databases">
        <title>Comparitive Functional Genomics of Dry Heat Resistant strains isolated from the Viking Spacecraft.</title>
        <authorList>
            <person name="Seuylemezian A."/>
            <person name="Cooper K."/>
            <person name="Vaishampayan P."/>
        </authorList>
    </citation>
    <scope>NUCLEOTIDE SEQUENCE [LARGE SCALE GENOMIC DNA]</scope>
    <source>
        <strain evidence="7 9">M4.6</strain>
    </source>
</reference>
<dbReference type="GO" id="GO:0016020">
    <property type="term" value="C:membrane"/>
    <property type="evidence" value="ECO:0007669"/>
    <property type="project" value="UniProtKB-SubCell"/>
</dbReference>
<dbReference type="NCBIfam" id="TIGR03062">
    <property type="entry name" value="pip_yhgE_Cterm"/>
    <property type="match status" value="1"/>
</dbReference>
<feature type="transmembrane region" description="Helical" evidence="5">
    <location>
        <begin position="651"/>
        <end position="674"/>
    </location>
</feature>
<keyword evidence="2 5" id="KW-0812">Transmembrane</keyword>
<dbReference type="InterPro" id="IPR023908">
    <property type="entry name" value="xxxLxxG_rpt"/>
</dbReference>
<dbReference type="InterPro" id="IPR013525">
    <property type="entry name" value="ABC2_TM"/>
</dbReference>
<reference evidence="8 10" key="2">
    <citation type="submission" date="2017-12" db="EMBL/GenBank/DDBJ databases">
        <title>Comparative Functional Genomics of Dry Heat Resistant strains isolated from the Viking Spacecraft.</title>
        <authorList>
            <person name="Seuylemezian A."/>
            <person name="Cooper K."/>
            <person name="Vaishampayan P."/>
        </authorList>
    </citation>
    <scope>NUCLEOTIDE SEQUENCE [LARGE SCALE GENOMIC DNA]</scope>
    <source>
        <strain evidence="8 10">ATCC 29669</strain>
    </source>
</reference>
<dbReference type="NCBIfam" id="TIGR03061">
    <property type="entry name" value="pip_yhgE_Nterm"/>
    <property type="match status" value="1"/>
</dbReference>
<evidence type="ECO:0000256" key="5">
    <source>
        <dbReference type="SAM" id="Phobius"/>
    </source>
</evidence>
<comment type="caution">
    <text evidence="7">The sequence shown here is derived from an EMBL/GenBank/DDBJ whole genome shotgun (WGS) entry which is preliminary data.</text>
</comment>
<keyword evidence="10" id="KW-1185">Reference proteome</keyword>
<dbReference type="GO" id="GO:0140359">
    <property type="term" value="F:ABC-type transporter activity"/>
    <property type="evidence" value="ECO:0007669"/>
    <property type="project" value="InterPro"/>
</dbReference>
<feature type="transmembrane region" description="Helical" evidence="5">
    <location>
        <begin position="42"/>
        <end position="64"/>
    </location>
</feature>
<evidence type="ECO:0000313" key="10">
    <source>
        <dbReference type="Proteomes" id="UP000235114"/>
    </source>
</evidence>
<keyword evidence="4 5" id="KW-0472">Membrane</keyword>
<accession>A0A2N5GS69</accession>